<feature type="transmembrane region" description="Helical" evidence="1">
    <location>
        <begin position="232"/>
        <end position="254"/>
    </location>
</feature>
<feature type="transmembrane region" description="Helical" evidence="1">
    <location>
        <begin position="291"/>
        <end position="310"/>
    </location>
</feature>
<feature type="transmembrane region" description="Helical" evidence="1">
    <location>
        <begin position="49"/>
        <end position="70"/>
    </location>
</feature>
<organism evidence="2 3">
    <name type="scientific">Bradyrhizobium rifense</name>
    <dbReference type="NCBI Taxonomy" id="515499"/>
    <lineage>
        <taxon>Bacteria</taxon>
        <taxon>Pseudomonadati</taxon>
        <taxon>Pseudomonadota</taxon>
        <taxon>Alphaproteobacteria</taxon>
        <taxon>Hyphomicrobiales</taxon>
        <taxon>Nitrobacteraceae</taxon>
        <taxon>Bradyrhizobium</taxon>
    </lineage>
</organism>
<keyword evidence="1" id="KW-0472">Membrane</keyword>
<evidence type="ECO:0000313" key="3">
    <source>
        <dbReference type="Proteomes" id="UP000324758"/>
    </source>
</evidence>
<sequence length="327" mass="33907">MILIVATIVYAFSPMADGFSRSYALLVAPAFLFFAGNAAGLLDGLKFSGISGICGALPYASSAFALVLARHQSPEVAGAILGTAFSAGSLLAIAAHWIVLAKLGWQPRRGTVTVRGLLVAAREGGAMLGVMLPGQLYGRAQMLLSAAYLGAETTALFIYVKQIVSGVIQVIAFVQRVEFPTLVRRLSTPHGGLFRTIVSAQKLVAAAGILATLIVLAAGLAVASWPESRFGAVAPLLSAFSSTILAMTALLLVAQSLAATGAYEGLAIDNIVFNAMGLAAGFLFLSRFGVFAFLAGDLFSITSGFLLMALRLGRLRQADLPAVGQQP</sequence>
<evidence type="ECO:0000313" key="2">
    <source>
        <dbReference type="EMBL" id="TYL89365.1"/>
    </source>
</evidence>
<feature type="transmembrane region" description="Helical" evidence="1">
    <location>
        <begin position="203"/>
        <end position="226"/>
    </location>
</feature>
<dbReference type="AlphaFoldDB" id="A0A5D3KFK5"/>
<feature type="transmembrane region" description="Helical" evidence="1">
    <location>
        <begin position="23"/>
        <end position="42"/>
    </location>
</feature>
<accession>A0A5D3KFK5</accession>
<reference evidence="2 3" key="1">
    <citation type="submission" date="2019-08" db="EMBL/GenBank/DDBJ databases">
        <title>Bradyrhizobium hipponensis sp. nov., a rhizobium isolated from a Lupinus angustifolius root nodule in Tunisia.</title>
        <authorList>
            <person name="Off K."/>
            <person name="Rejili M."/>
            <person name="Mars M."/>
            <person name="Brachmann A."/>
            <person name="Marin M."/>
        </authorList>
    </citation>
    <scope>NUCLEOTIDE SEQUENCE [LARGE SCALE GENOMIC DNA]</scope>
    <source>
        <strain evidence="2 3">CTAW71</strain>
    </source>
</reference>
<feature type="transmembrane region" description="Helical" evidence="1">
    <location>
        <begin position="76"/>
        <end position="100"/>
    </location>
</feature>
<keyword evidence="1" id="KW-1133">Transmembrane helix</keyword>
<protein>
    <submittedName>
        <fullName evidence="2">Uncharacterized protein</fullName>
    </submittedName>
</protein>
<name>A0A5D3KFK5_9BRAD</name>
<gene>
    <name evidence="2" type="ORF">FXB40_36315</name>
</gene>
<dbReference type="EMBL" id="VSSS01000061">
    <property type="protein sequence ID" value="TYL89365.1"/>
    <property type="molecule type" value="Genomic_DNA"/>
</dbReference>
<keyword evidence="1" id="KW-0812">Transmembrane</keyword>
<dbReference type="Proteomes" id="UP000324758">
    <property type="component" value="Unassembled WGS sequence"/>
</dbReference>
<keyword evidence="3" id="KW-1185">Reference proteome</keyword>
<comment type="caution">
    <text evidence="2">The sequence shown here is derived from an EMBL/GenBank/DDBJ whole genome shotgun (WGS) entry which is preliminary data.</text>
</comment>
<proteinExistence type="predicted"/>
<evidence type="ECO:0000256" key="1">
    <source>
        <dbReference type="SAM" id="Phobius"/>
    </source>
</evidence>
<dbReference type="OrthoDB" id="8203984at2"/>
<dbReference type="RefSeq" id="WP_148777078.1">
    <property type="nucleotide sequence ID" value="NZ_VSSS01000061.1"/>
</dbReference>
<feature type="transmembrane region" description="Helical" evidence="1">
    <location>
        <begin position="266"/>
        <end position="285"/>
    </location>
</feature>